<accession>A0ABY9RIX7</accession>
<name>A0ABY9RIX7_9BURK</name>
<reference evidence="3" key="1">
    <citation type="submission" date="2023-09" db="EMBL/GenBank/DDBJ databases">
        <title>Undibacterium sp. 20NA77.5 isolated from freshwater.</title>
        <authorList>
            <person name="Le V."/>
            <person name="Ko S.-R."/>
            <person name="Ahn C.-Y."/>
            <person name="Oh H.-M."/>
        </authorList>
    </citation>
    <scope>NUCLEOTIDE SEQUENCE</scope>
    <source>
        <strain evidence="3">20NA77.5</strain>
    </source>
</reference>
<gene>
    <name evidence="3" type="ORF">RF679_00675</name>
</gene>
<dbReference type="Proteomes" id="UP001181355">
    <property type="component" value="Chromosome"/>
</dbReference>
<keyword evidence="1" id="KW-0175">Coiled coil</keyword>
<organism evidence="3 4">
    <name type="scientific">Undibacterium cyanobacteriorum</name>
    <dbReference type="NCBI Taxonomy" id="3073561"/>
    <lineage>
        <taxon>Bacteria</taxon>
        <taxon>Pseudomonadati</taxon>
        <taxon>Pseudomonadota</taxon>
        <taxon>Betaproteobacteria</taxon>
        <taxon>Burkholderiales</taxon>
        <taxon>Oxalobacteraceae</taxon>
        <taxon>Undibacterium</taxon>
    </lineage>
</organism>
<evidence type="ECO:0000313" key="3">
    <source>
        <dbReference type="EMBL" id="WMW80809.1"/>
    </source>
</evidence>
<protein>
    <submittedName>
        <fullName evidence="3">SPFH domain-containing protein</fullName>
    </submittedName>
</protein>
<feature type="coiled-coil region" evidence="1">
    <location>
        <begin position="491"/>
        <end position="548"/>
    </location>
</feature>
<feature type="coiled-coil region" evidence="1">
    <location>
        <begin position="418"/>
        <end position="452"/>
    </location>
</feature>
<dbReference type="RefSeq" id="WP_309482300.1">
    <property type="nucleotide sequence ID" value="NZ_CP133720.1"/>
</dbReference>
<feature type="domain" description="Band 7" evidence="2">
    <location>
        <begin position="135"/>
        <end position="253"/>
    </location>
</feature>
<evidence type="ECO:0000259" key="2">
    <source>
        <dbReference type="Pfam" id="PF01145"/>
    </source>
</evidence>
<keyword evidence="4" id="KW-1185">Reference proteome</keyword>
<evidence type="ECO:0000313" key="4">
    <source>
        <dbReference type="Proteomes" id="UP001181355"/>
    </source>
</evidence>
<dbReference type="Pfam" id="PF01145">
    <property type="entry name" value="Band_7"/>
    <property type="match status" value="1"/>
</dbReference>
<dbReference type="EMBL" id="CP133720">
    <property type="protein sequence ID" value="WMW80809.1"/>
    <property type="molecule type" value="Genomic_DNA"/>
</dbReference>
<sequence length="690" mass="79685">MLSLFTRPHLDCPRCGCHLSKSSSAAPATDHQHRTTEERYCTECGLDLDTEQDALLPGKLLALGFHVSKLANFLRLHGQDAAAYRIQIFQYGQIFELGLEHNEASRTTQPLGFDSTAPAGILISRSNTFTCPLHFGELHTAEFLPLEAKLDLQLSIAKGNQFARRFMAGQCRLSESDLQSLLTGSARQACLELISAHSLRELQDHSTLQIQLQDEISKTLHSQLEQLGLQLHQVTVTELSHHKLSQAREDLGEKLASLYLIIDEKRAQVEHRKTLDTLYSESEWQQIKRDEERVRLRYRHEEMRQQLGQDLSWLYLRGEHENAKKRLSRAKLRQDEAERLHAIQLRELELYARIAEASTRKQAIERGAAETVANLEHQLRAKKEQQQNENDEWLHIRTLARIKMRSESELAQMHSKEAAQLLQQKIEHQLQQQRLTQEIELNQRKAQGLQQEEQAAWLHDQQRKQQLREQALEEEAHQTRLLSLSLETEVRAREFKRLQEWEEQVAQQRHQKLAREDALAAQEHALKVAQLQQEIDRLEQHKMQTHNQIQHDKLQRTLALEAEFALQTQQRDLERIAHIAKLDDASKIAVSEVGNASLLSELNKMQTLASMSPEQILAMHAAHSEPAARAAAEIKRQTHGLSWEDTVRMLHERVQEEKAQREAEQLRRHEIDLQAAQNAAFHHANKPQRK</sequence>
<evidence type="ECO:0000256" key="1">
    <source>
        <dbReference type="SAM" id="Coils"/>
    </source>
</evidence>
<dbReference type="InterPro" id="IPR001107">
    <property type="entry name" value="Band_7"/>
</dbReference>
<proteinExistence type="predicted"/>